<dbReference type="OrthoDB" id="6680350at2759"/>
<dbReference type="AlphaFoldDB" id="A0A9P0BBR6"/>
<keyword evidence="2" id="KW-1185">Reference proteome</keyword>
<protein>
    <submittedName>
        <fullName evidence="1">Uncharacterized protein</fullName>
    </submittedName>
</protein>
<proteinExistence type="predicted"/>
<dbReference type="Proteomes" id="UP001154078">
    <property type="component" value="Chromosome 6"/>
</dbReference>
<name>A0A9P0BBR6_BRAAE</name>
<accession>A0A9P0BBR6</accession>
<gene>
    <name evidence="1" type="ORF">MELIAE_LOCUS8962</name>
</gene>
<sequence length="160" mass="18105">MFKQIVSQRVLLILENTKLVAQTSLEDVCNTHKSQIIQIVSTTDGSLNPPVVENFNKNSSFDELLDDISSQKLTDGPLNYSQIVENGKKSKNTDVQFYKLLESLWPNGKPVAQPKLNDIRSYLHLIPEADHNFYTSLIGDPSIEEDIYGYNGELDFDLDQ</sequence>
<dbReference type="EMBL" id="OV121137">
    <property type="protein sequence ID" value="CAH0558689.1"/>
    <property type="molecule type" value="Genomic_DNA"/>
</dbReference>
<evidence type="ECO:0000313" key="1">
    <source>
        <dbReference type="EMBL" id="CAH0558689.1"/>
    </source>
</evidence>
<reference evidence="1" key="1">
    <citation type="submission" date="2021-12" db="EMBL/GenBank/DDBJ databases">
        <authorList>
            <person name="King R."/>
        </authorList>
    </citation>
    <scope>NUCLEOTIDE SEQUENCE</scope>
</reference>
<organism evidence="1 2">
    <name type="scientific">Brassicogethes aeneus</name>
    <name type="common">Rape pollen beetle</name>
    <name type="synonym">Meligethes aeneus</name>
    <dbReference type="NCBI Taxonomy" id="1431903"/>
    <lineage>
        <taxon>Eukaryota</taxon>
        <taxon>Metazoa</taxon>
        <taxon>Ecdysozoa</taxon>
        <taxon>Arthropoda</taxon>
        <taxon>Hexapoda</taxon>
        <taxon>Insecta</taxon>
        <taxon>Pterygota</taxon>
        <taxon>Neoptera</taxon>
        <taxon>Endopterygota</taxon>
        <taxon>Coleoptera</taxon>
        <taxon>Polyphaga</taxon>
        <taxon>Cucujiformia</taxon>
        <taxon>Nitidulidae</taxon>
        <taxon>Meligethinae</taxon>
        <taxon>Brassicogethes</taxon>
    </lineage>
</organism>
<evidence type="ECO:0000313" key="2">
    <source>
        <dbReference type="Proteomes" id="UP001154078"/>
    </source>
</evidence>